<dbReference type="GO" id="GO:0016987">
    <property type="term" value="F:sigma factor activity"/>
    <property type="evidence" value="ECO:0007669"/>
    <property type="project" value="UniProtKB-KW"/>
</dbReference>
<proteinExistence type="inferred from homology"/>
<dbReference type="SUPFAM" id="SSF54427">
    <property type="entry name" value="NTF2-like"/>
    <property type="match status" value="1"/>
</dbReference>
<dbReference type="Gene3D" id="1.10.10.10">
    <property type="entry name" value="Winged helix-like DNA-binding domain superfamily/Winged helix DNA-binding domain"/>
    <property type="match status" value="1"/>
</dbReference>
<dbReference type="AlphaFoldDB" id="A0A845G7M3"/>
<evidence type="ECO:0000256" key="6">
    <source>
        <dbReference type="ARBA" id="ARBA00023163"/>
    </source>
</evidence>
<feature type="domain" description="RNA polymerase sigma-70 region 2" evidence="7">
    <location>
        <begin position="12"/>
        <end position="76"/>
    </location>
</feature>
<dbReference type="GO" id="GO:0006352">
    <property type="term" value="P:DNA-templated transcription initiation"/>
    <property type="evidence" value="ECO:0007669"/>
    <property type="project" value="InterPro"/>
</dbReference>
<protein>
    <submittedName>
        <fullName evidence="9">Sigma-70 family RNA polymerase sigma factor</fullName>
    </submittedName>
</protein>
<dbReference type="InterPro" id="IPR036388">
    <property type="entry name" value="WH-like_DNA-bd_sf"/>
</dbReference>
<name>A0A845G7M3_9BURK</name>
<dbReference type="Gene3D" id="1.10.1740.10">
    <property type="match status" value="1"/>
</dbReference>
<dbReference type="EMBL" id="WWCW01000059">
    <property type="protein sequence ID" value="MYM88927.1"/>
    <property type="molecule type" value="Genomic_DNA"/>
</dbReference>
<evidence type="ECO:0000256" key="2">
    <source>
        <dbReference type="ARBA" id="ARBA00011344"/>
    </source>
</evidence>
<reference evidence="9 10" key="1">
    <citation type="submission" date="2020-01" db="EMBL/GenBank/DDBJ databases">
        <title>Novel species isolated from a subtropical stream in China.</title>
        <authorList>
            <person name="Lu H."/>
        </authorList>
    </citation>
    <scope>NUCLEOTIDE SEQUENCE [LARGE SCALE GENOMIC DNA]</scope>
    <source>
        <strain evidence="9 10">FT82W</strain>
    </source>
</reference>
<dbReference type="NCBIfam" id="TIGR02937">
    <property type="entry name" value="sigma70-ECF"/>
    <property type="match status" value="1"/>
</dbReference>
<dbReference type="RefSeq" id="WP_161097921.1">
    <property type="nucleotide sequence ID" value="NZ_WWCW01000059.1"/>
</dbReference>
<dbReference type="PANTHER" id="PTHR43133">
    <property type="entry name" value="RNA POLYMERASE ECF-TYPE SIGMA FACTO"/>
    <property type="match status" value="1"/>
</dbReference>
<evidence type="ECO:0000259" key="7">
    <source>
        <dbReference type="Pfam" id="PF04542"/>
    </source>
</evidence>
<dbReference type="Proteomes" id="UP000470302">
    <property type="component" value="Unassembled WGS sequence"/>
</dbReference>
<dbReference type="Gene3D" id="3.10.450.50">
    <property type="match status" value="1"/>
</dbReference>
<dbReference type="CDD" id="cd06171">
    <property type="entry name" value="Sigma70_r4"/>
    <property type="match status" value="1"/>
</dbReference>
<dbReference type="InterPro" id="IPR013324">
    <property type="entry name" value="RNA_pol_sigma_r3/r4-like"/>
</dbReference>
<sequence>MDNVVLEKLLGEMRPRLHRYCARMSGSVIDGEDIVQDALAKAYAARASFGGLDNPQAWLYRIAHNAALDFLRRRARMPPMEDEDELASVASPEDPDPEIAATCLRSFMRLPALQRGAVILRDVLGHTLEEAAAITGSSEPAVKSALQRGRERLRGVAGEPALPGIDGDTGARLLAYVDGFKAGDFDAVRAMLAEDVQLELVNRLRRNGKRDVGDYFGAYAAAVRWVFAAVLVEGRPGMLVFDREVSLDTPAYFVALEFADGQVTGIRDFLYARYAMDGLEITPLDSTGACPTGPAR</sequence>
<dbReference type="SUPFAM" id="SSF88659">
    <property type="entry name" value="Sigma3 and sigma4 domains of RNA polymerase sigma factors"/>
    <property type="match status" value="1"/>
</dbReference>
<dbReference type="InterPro" id="IPR013249">
    <property type="entry name" value="RNA_pol_sigma70_r4_t2"/>
</dbReference>
<evidence type="ECO:0000256" key="1">
    <source>
        <dbReference type="ARBA" id="ARBA00010641"/>
    </source>
</evidence>
<evidence type="ECO:0000256" key="5">
    <source>
        <dbReference type="ARBA" id="ARBA00023125"/>
    </source>
</evidence>
<evidence type="ECO:0000313" key="9">
    <source>
        <dbReference type="EMBL" id="MYM88927.1"/>
    </source>
</evidence>
<comment type="caution">
    <text evidence="9">The sequence shown here is derived from an EMBL/GenBank/DDBJ whole genome shotgun (WGS) entry which is preliminary data.</text>
</comment>
<keyword evidence="5" id="KW-0238">DNA-binding</keyword>
<evidence type="ECO:0000256" key="3">
    <source>
        <dbReference type="ARBA" id="ARBA00023015"/>
    </source>
</evidence>
<dbReference type="SUPFAM" id="SSF88946">
    <property type="entry name" value="Sigma2 domain of RNA polymerase sigma factors"/>
    <property type="match status" value="1"/>
</dbReference>
<keyword evidence="6" id="KW-0804">Transcription</keyword>
<organism evidence="9 10">
    <name type="scientific">Duganella vulcania</name>
    <dbReference type="NCBI Taxonomy" id="2692166"/>
    <lineage>
        <taxon>Bacteria</taxon>
        <taxon>Pseudomonadati</taxon>
        <taxon>Pseudomonadota</taxon>
        <taxon>Betaproteobacteria</taxon>
        <taxon>Burkholderiales</taxon>
        <taxon>Oxalobacteraceae</taxon>
        <taxon>Telluria group</taxon>
        <taxon>Duganella</taxon>
    </lineage>
</organism>
<dbReference type="Pfam" id="PF08281">
    <property type="entry name" value="Sigma70_r4_2"/>
    <property type="match status" value="1"/>
</dbReference>
<dbReference type="PANTHER" id="PTHR43133:SF8">
    <property type="entry name" value="RNA POLYMERASE SIGMA FACTOR HI_1459-RELATED"/>
    <property type="match status" value="1"/>
</dbReference>
<evidence type="ECO:0000313" key="10">
    <source>
        <dbReference type="Proteomes" id="UP000470302"/>
    </source>
</evidence>
<dbReference type="InterPro" id="IPR007627">
    <property type="entry name" value="RNA_pol_sigma70_r2"/>
</dbReference>
<keyword evidence="4" id="KW-0731">Sigma factor</keyword>
<evidence type="ECO:0000259" key="8">
    <source>
        <dbReference type="Pfam" id="PF08281"/>
    </source>
</evidence>
<accession>A0A845G7M3</accession>
<comment type="similarity">
    <text evidence="1">Belongs to the sigma-70 factor family. ECF subfamily.</text>
</comment>
<dbReference type="InterPro" id="IPR039425">
    <property type="entry name" value="RNA_pol_sigma-70-like"/>
</dbReference>
<dbReference type="InterPro" id="IPR014284">
    <property type="entry name" value="RNA_pol_sigma-70_dom"/>
</dbReference>
<dbReference type="InterPro" id="IPR032710">
    <property type="entry name" value="NTF2-like_dom_sf"/>
</dbReference>
<keyword evidence="3" id="KW-0805">Transcription regulation</keyword>
<comment type="subunit">
    <text evidence="2">Interacts transiently with the RNA polymerase catalytic core formed by RpoA, RpoB, RpoC and RpoZ (2 alpha, 1 beta, 1 beta' and 1 omega subunit) to form the RNA polymerase holoenzyme that can initiate transcription.</text>
</comment>
<feature type="domain" description="RNA polymerase sigma factor 70 region 4 type 2" evidence="8">
    <location>
        <begin position="108"/>
        <end position="153"/>
    </location>
</feature>
<dbReference type="GO" id="GO:0003677">
    <property type="term" value="F:DNA binding"/>
    <property type="evidence" value="ECO:0007669"/>
    <property type="project" value="UniProtKB-KW"/>
</dbReference>
<evidence type="ECO:0000256" key="4">
    <source>
        <dbReference type="ARBA" id="ARBA00023082"/>
    </source>
</evidence>
<dbReference type="Pfam" id="PF04542">
    <property type="entry name" value="Sigma70_r2"/>
    <property type="match status" value="1"/>
</dbReference>
<dbReference type="InterPro" id="IPR013325">
    <property type="entry name" value="RNA_pol_sigma_r2"/>
</dbReference>
<gene>
    <name evidence="9" type="ORF">GTP91_17315</name>
</gene>